<sequence length="330" mass="34014">MQIPQNTENPFSGFKVFNLIFISVSFTDITPSSFSSASVEYVLDEDTNVTYSVTISNDGGTAIAAASSGNNFAISFVASSSSDPTSATSVLSLTTDTTSSTNLGAAISAGGTVVISDVIVTVSIPSGSCTDYSYICVQISVVDGAGYTDSDSTNNYHCLTFGDVSDGYAGIYQCADMEVISLLVTAYESSTISLDVDNIFTYSVTIQNSGNFDIEGAVSGNNYALSFALSNSTDLNAADAGTSAYDAETSSATNLGSGIVSGGSVSINNVNAYVNIATADCETYDYVCVVLTKASGANFTDTDTTNNYFCLAFGDPSEGYAGILTCSGKF</sequence>
<dbReference type="Proteomes" id="UP001152320">
    <property type="component" value="Chromosome 17"/>
</dbReference>
<reference evidence="1" key="1">
    <citation type="submission" date="2021-10" db="EMBL/GenBank/DDBJ databases">
        <title>Tropical sea cucumber genome reveals ecological adaptation and Cuvierian tubules defense mechanism.</title>
        <authorList>
            <person name="Chen T."/>
        </authorList>
    </citation>
    <scope>NUCLEOTIDE SEQUENCE</scope>
    <source>
        <strain evidence="1">Nanhai2018</strain>
        <tissue evidence="1">Muscle</tissue>
    </source>
</reference>
<proteinExistence type="predicted"/>
<protein>
    <submittedName>
        <fullName evidence="1">Uncharacterized protein</fullName>
    </submittedName>
</protein>
<dbReference type="OrthoDB" id="10058639at2759"/>
<dbReference type="AlphaFoldDB" id="A0A9Q0YQU7"/>
<comment type="caution">
    <text evidence="1">The sequence shown here is derived from an EMBL/GenBank/DDBJ whole genome shotgun (WGS) entry which is preliminary data.</text>
</comment>
<name>A0A9Q0YQU7_HOLLE</name>
<keyword evidence="2" id="KW-1185">Reference proteome</keyword>
<evidence type="ECO:0000313" key="2">
    <source>
        <dbReference type="Proteomes" id="UP001152320"/>
    </source>
</evidence>
<accession>A0A9Q0YQU7</accession>
<dbReference type="EMBL" id="JAIZAY010000017">
    <property type="protein sequence ID" value="KAJ8025830.1"/>
    <property type="molecule type" value="Genomic_DNA"/>
</dbReference>
<gene>
    <name evidence="1" type="ORF">HOLleu_33493</name>
</gene>
<evidence type="ECO:0000313" key="1">
    <source>
        <dbReference type="EMBL" id="KAJ8025830.1"/>
    </source>
</evidence>
<organism evidence="1 2">
    <name type="scientific">Holothuria leucospilota</name>
    <name type="common">Black long sea cucumber</name>
    <name type="synonym">Mertensiothuria leucospilota</name>
    <dbReference type="NCBI Taxonomy" id="206669"/>
    <lineage>
        <taxon>Eukaryota</taxon>
        <taxon>Metazoa</taxon>
        <taxon>Echinodermata</taxon>
        <taxon>Eleutherozoa</taxon>
        <taxon>Echinozoa</taxon>
        <taxon>Holothuroidea</taxon>
        <taxon>Aspidochirotacea</taxon>
        <taxon>Aspidochirotida</taxon>
        <taxon>Holothuriidae</taxon>
        <taxon>Holothuria</taxon>
    </lineage>
</organism>